<evidence type="ECO:0000313" key="1">
    <source>
        <dbReference type="EMBL" id="AAX95748.1"/>
    </source>
</evidence>
<evidence type="ECO:0000313" key="2">
    <source>
        <dbReference type="EMBL" id="ABG65977.1"/>
    </source>
</evidence>
<accession>Q53R70</accession>
<protein>
    <submittedName>
        <fullName evidence="1">Uncharacterized protein</fullName>
    </submittedName>
</protein>
<reference evidence="1" key="1">
    <citation type="submission" date="2001-09" db="EMBL/GenBank/DDBJ databases">
        <authorList>
            <person name="Buell C."/>
            <person name="Yuan Q."/>
            <person name="Ouyang S."/>
            <person name="Liu J."/>
            <person name="Wang A."/>
            <person name="Maiti R."/>
            <person name="Hamilton J."/>
            <person name="Jones K."/>
            <person name="Tallon L."/>
            <person name="Feldblyum T."/>
            <person name="Tsitrin T."/>
            <person name="Bera J."/>
            <person name="Kim M."/>
            <person name="Jin S."/>
            <person name="Fadrosh D."/>
            <person name="Vuong H."/>
            <person name="Overton II L."/>
            <person name="Reardon M."/>
            <person name="Weaver B."/>
            <person name="Johri S."/>
            <person name="Lewis M."/>
            <person name="Utterback T."/>
            <person name="Van Aken S."/>
            <person name="Wortman J."/>
            <person name="Haas B."/>
            <person name="Koo H."/>
            <person name="Zismann V."/>
            <person name="Hsiao J."/>
            <person name="Iobst S."/>
            <person name="de Vazeilles A."/>
            <person name="White O."/>
            <person name="Salzberg S."/>
            <person name="Fraser C."/>
        </authorList>
    </citation>
    <scope>NUCLEOTIDE SEQUENCE</scope>
</reference>
<proteinExistence type="predicted"/>
<reference evidence="1" key="4">
    <citation type="submission" date="2005-04" db="EMBL/GenBank/DDBJ databases">
        <authorList>
            <person name="Buell R."/>
        </authorList>
    </citation>
    <scope>NUCLEOTIDE SEQUENCE</scope>
</reference>
<sequence length="119" mass="13012">MATAVVFSTSNHSAARTLGDVGIEKNKNETKRPMANIRTGLANGDAICRIMNSAIIKEDSARDLKMDGCGDNGFRQVQALSMKDYSKAECFNHLRHGPPSTFTESEDCGGLKNKVRYID</sequence>
<reference evidence="2" key="3">
    <citation type="submission" date="2003-05" db="EMBL/GenBank/DDBJ databases">
        <authorList>
            <person name="Buell C.R."/>
            <person name="Wing R.A."/>
            <person name="McCombie W.R."/>
            <person name="Messing J."/>
            <person name="Yuan Q."/>
            <person name="Ouyang S."/>
        </authorList>
    </citation>
    <scope>NUCLEOTIDE SEQUENCE</scope>
</reference>
<organism evidence="1">
    <name type="scientific">Oryza sativa subsp. japonica</name>
    <name type="common">Rice</name>
    <dbReference type="NCBI Taxonomy" id="39947"/>
    <lineage>
        <taxon>Eukaryota</taxon>
        <taxon>Viridiplantae</taxon>
        <taxon>Streptophyta</taxon>
        <taxon>Embryophyta</taxon>
        <taxon>Tracheophyta</taxon>
        <taxon>Spermatophyta</taxon>
        <taxon>Magnoliopsida</taxon>
        <taxon>Liliopsida</taxon>
        <taxon>Poales</taxon>
        <taxon>Poaceae</taxon>
        <taxon>BOP clade</taxon>
        <taxon>Oryzoideae</taxon>
        <taxon>Oryzeae</taxon>
        <taxon>Oryzinae</taxon>
        <taxon>Oryza</taxon>
        <taxon>Oryza sativa</taxon>
    </lineage>
</organism>
<dbReference type="EMBL" id="DP000086">
    <property type="protein sequence ID" value="ABG65977.1"/>
    <property type="molecule type" value="Genomic_DNA"/>
</dbReference>
<dbReference type="AlphaFoldDB" id="Q53R70"/>
<dbReference type="EMBL" id="AC093612">
    <property type="protein sequence ID" value="AAX95748.1"/>
    <property type="molecule type" value="Genomic_DNA"/>
</dbReference>
<reference evidence="2" key="2">
    <citation type="journal article" date="2003" name="Science">
        <title>In-depth view of structure, activity, and evolution of rice chromosome 10.</title>
        <authorList>
            <consortium name="Rice Chromosome 10 Sequencing Consortium"/>
        </authorList>
    </citation>
    <scope>NUCLEOTIDE SEQUENCE [LARGE SCALE GENOMIC DNA]</scope>
</reference>
<name>Q53R70_ORYSJ</name>
<gene>
    <name evidence="2" type="ordered locus">LOC_Os10g12149</name>
</gene>